<dbReference type="InterPro" id="IPR052535">
    <property type="entry name" value="Bacilysin_H2HPP_isomerase"/>
</dbReference>
<proteinExistence type="predicted"/>
<dbReference type="RefSeq" id="WP_184963896.1">
    <property type="nucleotide sequence ID" value="NZ_JACHIN010000005.1"/>
</dbReference>
<dbReference type="InterPro" id="IPR014710">
    <property type="entry name" value="RmlC-like_jellyroll"/>
</dbReference>
<protein>
    <submittedName>
        <fullName evidence="2">Quercetin dioxygenase-like cupin family protein</fullName>
    </submittedName>
</protein>
<accession>A0A7W8A3F7</accession>
<dbReference type="AlphaFoldDB" id="A0A7W8A3F7"/>
<comment type="caution">
    <text evidence="2">The sequence shown here is derived from an EMBL/GenBank/DDBJ whole genome shotgun (WGS) entry which is preliminary data.</text>
</comment>
<dbReference type="Pfam" id="PF07883">
    <property type="entry name" value="Cupin_2"/>
    <property type="match status" value="1"/>
</dbReference>
<keyword evidence="2" id="KW-0223">Dioxygenase</keyword>
<dbReference type="InterPro" id="IPR011051">
    <property type="entry name" value="RmlC_Cupin_sf"/>
</dbReference>
<gene>
    <name evidence="2" type="ORF">HNR40_004326</name>
</gene>
<dbReference type="PANTHER" id="PTHR40112">
    <property type="entry name" value="H2HPP ISOMERASE"/>
    <property type="match status" value="1"/>
</dbReference>
<dbReference type="InterPro" id="IPR013096">
    <property type="entry name" value="Cupin_2"/>
</dbReference>
<reference evidence="2 3" key="1">
    <citation type="submission" date="2020-08" db="EMBL/GenBank/DDBJ databases">
        <title>Genomic Encyclopedia of Type Strains, Phase IV (KMG-IV): sequencing the most valuable type-strain genomes for metagenomic binning, comparative biology and taxonomic classification.</title>
        <authorList>
            <person name="Goeker M."/>
        </authorList>
    </citation>
    <scope>NUCLEOTIDE SEQUENCE [LARGE SCALE GENOMIC DNA]</scope>
    <source>
        <strain evidence="2 3">DSM 45385</strain>
    </source>
</reference>
<dbReference type="PANTHER" id="PTHR40112:SF1">
    <property type="entry name" value="H2HPP ISOMERASE"/>
    <property type="match status" value="1"/>
</dbReference>
<sequence length="119" mass="13018">MLRELREITPTRIWEGVVARVVEGDELTLAVVELPPGGLVPEHRHHNEQLGVCVSGTLTFRAGDESREFGPGGTWRVLAGVPHEVLAGPDGAVVVEAFAPRRDDWRDLEDAPVAAPRWP</sequence>
<dbReference type="Gene3D" id="2.60.120.10">
    <property type="entry name" value="Jelly Rolls"/>
    <property type="match status" value="1"/>
</dbReference>
<dbReference type="GO" id="GO:0051213">
    <property type="term" value="F:dioxygenase activity"/>
    <property type="evidence" value="ECO:0007669"/>
    <property type="project" value="UniProtKB-KW"/>
</dbReference>
<dbReference type="Proteomes" id="UP000568380">
    <property type="component" value="Unassembled WGS sequence"/>
</dbReference>
<dbReference type="EMBL" id="JACHIN010000005">
    <property type="protein sequence ID" value="MBB5078840.1"/>
    <property type="molecule type" value="Genomic_DNA"/>
</dbReference>
<evidence type="ECO:0000259" key="1">
    <source>
        <dbReference type="Pfam" id="PF07883"/>
    </source>
</evidence>
<feature type="domain" description="Cupin type-2" evidence="1">
    <location>
        <begin position="31"/>
        <end position="87"/>
    </location>
</feature>
<keyword evidence="3" id="KW-1185">Reference proteome</keyword>
<keyword evidence="2" id="KW-0560">Oxidoreductase</keyword>
<evidence type="ECO:0000313" key="3">
    <source>
        <dbReference type="Proteomes" id="UP000568380"/>
    </source>
</evidence>
<organism evidence="2 3">
    <name type="scientific">Nonomuraea endophytica</name>
    <dbReference type="NCBI Taxonomy" id="714136"/>
    <lineage>
        <taxon>Bacteria</taxon>
        <taxon>Bacillati</taxon>
        <taxon>Actinomycetota</taxon>
        <taxon>Actinomycetes</taxon>
        <taxon>Streptosporangiales</taxon>
        <taxon>Streptosporangiaceae</taxon>
        <taxon>Nonomuraea</taxon>
    </lineage>
</organism>
<name>A0A7W8A3F7_9ACTN</name>
<evidence type="ECO:0000313" key="2">
    <source>
        <dbReference type="EMBL" id="MBB5078840.1"/>
    </source>
</evidence>
<dbReference type="CDD" id="cd02238">
    <property type="entry name" value="cupin_KdgF"/>
    <property type="match status" value="1"/>
</dbReference>
<dbReference type="SUPFAM" id="SSF51182">
    <property type="entry name" value="RmlC-like cupins"/>
    <property type="match status" value="1"/>
</dbReference>